<dbReference type="EMBL" id="UXUI01007338">
    <property type="protein sequence ID" value="VDD87061.1"/>
    <property type="molecule type" value="Genomic_DNA"/>
</dbReference>
<name>A0A0N4UY55_ENTVE</name>
<evidence type="ECO:0000256" key="11">
    <source>
        <dbReference type="ARBA" id="ARBA00023277"/>
    </source>
</evidence>
<keyword evidence="10 12" id="KW-0630">Potassium</keyword>
<reference evidence="14 15" key="2">
    <citation type="submission" date="2018-10" db="EMBL/GenBank/DDBJ databases">
        <authorList>
            <consortium name="Pathogen Informatics"/>
        </authorList>
    </citation>
    <scope>NUCLEOTIDE SEQUENCE [LARGE SCALE GENOMIC DNA]</scope>
</reference>
<dbReference type="OrthoDB" id="415590at2759"/>
<keyword evidence="11 12" id="KW-0119">Carbohydrate metabolism</keyword>
<dbReference type="Pfam" id="PF00294">
    <property type="entry name" value="PfkB"/>
    <property type="match status" value="1"/>
</dbReference>
<comment type="similarity">
    <text evidence="1">Belongs to the carbohydrate kinase pfkB family.</text>
</comment>
<comment type="subunit">
    <text evidence="12">Homodimer.</text>
</comment>
<dbReference type="STRING" id="51028.A0A0N4UY55"/>
<dbReference type="CDD" id="cd01174">
    <property type="entry name" value="ribokinase"/>
    <property type="match status" value="1"/>
</dbReference>
<feature type="binding site" evidence="12">
    <location>
        <position position="247"/>
    </location>
    <ligand>
        <name>substrate</name>
    </ligand>
</feature>
<feature type="binding site" evidence="12">
    <location>
        <begin position="215"/>
        <end position="220"/>
    </location>
    <ligand>
        <name>ATP</name>
        <dbReference type="ChEBI" id="CHEBI:30616"/>
    </ligand>
</feature>
<feature type="binding site" evidence="12">
    <location>
        <position position="179"/>
    </location>
    <ligand>
        <name>ATP</name>
        <dbReference type="ChEBI" id="CHEBI:30616"/>
    </ligand>
</feature>
<comment type="subcellular location">
    <subcellularLocation>
        <location evidence="12">Cytoplasm</location>
    </subcellularLocation>
    <subcellularLocation>
        <location evidence="12">Nucleus</location>
    </subcellularLocation>
</comment>
<keyword evidence="15" id="KW-1185">Reference proteome</keyword>
<protein>
    <recommendedName>
        <fullName evidence="3 12">Ribokinase</fullName>
        <shortName evidence="12">RK</shortName>
        <ecNumber evidence="2 12">2.7.1.15</ecNumber>
    </recommendedName>
</protein>
<feature type="binding site" evidence="12">
    <location>
        <position position="241"/>
    </location>
    <ligand>
        <name>K(+)</name>
        <dbReference type="ChEBI" id="CHEBI:29103"/>
    </ligand>
</feature>
<dbReference type="PANTHER" id="PTHR10584:SF166">
    <property type="entry name" value="RIBOKINASE"/>
    <property type="match status" value="1"/>
</dbReference>
<dbReference type="InterPro" id="IPR002173">
    <property type="entry name" value="Carboh/pur_kinase_PfkB_CS"/>
</dbReference>
<feature type="binding site" evidence="12">
    <location>
        <position position="279"/>
    </location>
    <ligand>
        <name>K(+)</name>
        <dbReference type="ChEBI" id="CHEBI:29103"/>
    </ligand>
</feature>
<evidence type="ECO:0000256" key="1">
    <source>
        <dbReference type="ARBA" id="ARBA00005380"/>
    </source>
</evidence>
<dbReference type="UniPathway" id="UPA00916">
    <property type="reaction ID" value="UER00889"/>
</dbReference>
<feature type="domain" description="Carbohydrate kinase PfkB" evidence="13">
    <location>
        <begin position="10"/>
        <end position="290"/>
    </location>
</feature>
<keyword evidence="7 12" id="KW-0418">Kinase</keyword>
<keyword evidence="5 12" id="KW-0479">Metal-binding</keyword>
<evidence type="ECO:0000256" key="2">
    <source>
        <dbReference type="ARBA" id="ARBA00012035"/>
    </source>
</evidence>
<organism evidence="16">
    <name type="scientific">Enterobius vermicularis</name>
    <name type="common">Human pinworm</name>
    <dbReference type="NCBI Taxonomy" id="51028"/>
    <lineage>
        <taxon>Eukaryota</taxon>
        <taxon>Metazoa</taxon>
        <taxon>Ecdysozoa</taxon>
        <taxon>Nematoda</taxon>
        <taxon>Chromadorea</taxon>
        <taxon>Rhabditida</taxon>
        <taxon>Spirurina</taxon>
        <taxon>Oxyuridomorpha</taxon>
        <taxon>Oxyuroidea</taxon>
        <taxon>Oxyuridae</taxon>
        <taxon>Enterobius</taxon>
    </lineage>
</organism>
<keyword evidence="8 12" id="KW-0067">ATP-binding</keyword>
<dbReference type="HAMAP" id="MF_01987">
    <property type="entry name" value="Ribokinase"/>
    <property type="match status" value="1"/>
</dbReference>
<feature type="binding site" evidence="12">
    <location>
        <begin position="33"/>
        <end position="37"/>
    </location>
    <ligand>
        <name>substrate</name>
    </ligand>
</feature>
<keyword evidence="9 12" id="KW-0460">Magnesium</keyword>
<comment type="activity regulation">
    <text evidence="12">Activated by a monovalent cation that binds near, but not in, the active site. The most likely occupant of the site in vivo is potassium. Ion binding induces a conformational change that may alter substrate affinity.</text>
</comment>
<reference evidence="16" key="1">
    <citation type="submission" date="2017-02" db="UniProtKB">
        <authorList>
            <consortium name="WormBaseParasite"/>
        </authorList>
    </citation>
    <scope>IDENTIFICATION</scope>
</reference>
<dbReference type="WBParaSite" id="EVEC_0000249601-mRNA-1">
    <property type="protein sequence ID" value="EVEC_0000249601-mRNA-1"/>
    <property type="gene ID" value="EVEC_0000249601"/>
</dbReference>
<dbReference type="GO" id="GO:0004747">
    <property type="term" value="F:ribokinase activity"/>
    <property type="evidence" value="ECO:0007669"/>
    <property type="project" value="UniProtKB-UniRule"/>
</dbReference>
<sequence>MTPLLCFIYSYTKSFPRPGESVVGASFEAGPGGKGANQASQIARLGGRVIMIGRVGSDIFAPVNIESMKQSGVITDYIEKDPVVNTATAMITVTSEGENSIVVTLGANLELSAQRAEEMEPVIAKSKIMLCQYEIKFPALKKALEVAKRNNVKTFFNFAPGVPDFDKDVLKLVDYLCTNENETEFLSGMEVHSIDDAKKAAKYLLGFVTTAVVVTLGGKGAVLATPNEVKYIPAKPVKAVDTTGAGDSFCGALAYLLVYKPELPLEEQVQRACFVASISVQSKGTQTSYPYAKDLPEEWLR</sequence>
<feature type="binding site" evidence="12">
    <location>
        <position position="288"/>
    </location>
    <ligand>
        <name>K(+)</name>
        <dbReference type="ChEBI" id="CHEBI:29103"/>
    </ligand>
</feature>
<dbReference type="EC" id="2.7.1.15" evidence="2 12"/>
<feature type="binding site" evidence="12">
    <location>
        <position position="284"/>
    </location>
    <ligand>
        <name>K(+)</name>
        <dbReference type="ChEBI" id="CHEBI:29103"/>
    </ligand>
</feature>
<dbReference type="GO" id="GO:0046872">
    <property type="term" value="F:metal ion binding"/>
    <property type="evidence" value="ECO:0007669"/>
    <property type="project" value="UniProtKB-KW"/>
</dbReference>
<comment type="similarity">
    <text evidence="12">Belongs to the carbohydrate kinase PfkB family. Ribokinase subfamily.</text>
</comment>
<dbReference type="PRINTS" id="PR00990">
    <property type="entry name" value="RIBOKINASE"/>
</dbReference>
<dbReference type="Gene3D" id="3.40.1190.20">
    <property type="match status" value="1"/>
</dbReference>
<evidence type="ECO:0000256" key="4">
    <source>
        <dbReference type="ARBA" id="ARBA00022679"/>
    </source>
</evidence>
<comment type="pathway">
    <text evidence="12">Carbohydrate metabolism; D-ribose degradation; D-ribose 5-phosphate from beta-D-ribopyranose: step 2/2.</text>
</comment>
<keyword evidence="6 12" id="KW-0547">Nucleotide-binding</keyword>
<feature type="binding site" evidence="12">
    <location>
        <position position="134"/>
    </location>
    <ligand>
        <name>substrate</name>
    </ligand>
</feature>
<comment type="cofactor">
    <cofactor evidence="12">
        <name>Mg(2+)</name>
        <dbReference type="ChEBI" id="CHEBI:18420"/>
    </cofactor>
    <text evidence="12">Requires a divalent cation, most likely magnesium in vivo, as an electrophilic catalyst to aid phosphoryl group transfer. It is the chelate of the metal and the nucleotide that is the actual substrate.</text>
</comment>
<comment type="function">
    <text evidence="12">Catalyzes the phosphorylation of ribose at O-5 in a reaction requiring ATP and magnesium. The resulting D-ribose-5-phosphate can then be used either for sythesis of nucleotides, histidine, and tryptophan, or as a component of the pentose phosphate pathway.</text>
</comment>
<evidence type="ECO:0000256" key="6">
    <source>
        <dbReference type="ARBA" id="ARBA00022741"/>
    </source>
</evidence>
<feature type="binding site" evidence="12">
    <location>
        <begin position="246"/>
        <end position="247"/>
    </location>
    <ligand>
        <name>ATP</name>
        <dbReference type="ChEBI" id="CHEBI:30616"/>
    </ligand>
</feature>
<comment type="catalytic activity">
    <reaction evidence="12">
        <text>D-ribose + ATP = D-ribose 5-phosphate + ADP + H(+)</text>
        <dbReference type="Rhea" id="RHEA:13697"/>
        <dbReference type="ChEBI" id="CHEBI:15378"/>
        <dbReference type="ChEBI" id="CHEBI:30616"/>
        <dbReference type="ChEBI" id="CHEBI:47013"/>
        <dbReference type="ChEBI" id="CHEBI:78346"/>
        <dbReference type="ChEBI" id="CHEBI:456216"/>
        <dbReference type="EC" id="2.7.1.15"/>
    </reaction>
</comment>
<evidence type="ECO:0000259" key="13">
    <source>
        <dbReference type="Pfam" id="PF00294"/>
    </source>
</evidence>
<dbReference type="PANTHER" id="PTHR10584">
    <property type="entry name" value="SUGAR KINASE"/>
    <property type="match status" value="1"/>
</dbReference>
<evidence type="ECO:0000313" key="14">
    <source>
        <dbReference type="EMBL" id="VDD87061.1"/>
    </source>
</evidence>
<dbReference type="NCBIfam" id="TIGR02152">
    <property type="entry name" value="D_ribokin_bact"/>
    <property type="match status" value="1"/>
</dbReference>
<evidence type="ECO:0000313" key="15">
    <source>
        <dbReference type="Proteomes" id="UP000274131"/>
    </source>
</evidence>
<dbReference type="InterPro" id="IPR011877">
    <property type="entry name" value="Ribokinase"/>
</dbReference>
<gene>
    <name evidence="14" type="ORF">EVEC_LOCUS2204</name>
</gene>
<keyword evidence="12" id="KW-0963">Cytoplasm</keyword>
<dbReference type="AlphaFoldDB" id="A0A0N4UY55"/>
<feature type="binding site" evidence="12">
    <location>
        <position position="243"/>
    </location>
    <ligand>
        <name>K(+)</name>
        <dbReference type="ChEBI" id="CHEBI:29103"/>
    </ligand>
</feature>
<proteinExistence type="inferred from homology"/>
<evidence type="ECO:0000256" key="3">
    <source>
        <dbReference type="ARBA" id="ARBA00016943"/>
    </source>
</evidence>
<dbReference type="GO" id="GO:0019303">
    <property type="term" value="P:D-ribose catabolic process"/>
    <property type="evidence" value="ECO:0007669"/>
    <property type="project" value="UniProtKB-UniRule"/>
</dbReference>
<evidence type="ECO:0000256" key="9">
    <source>
        <dbReference type="ARBA" id="ARBA00022842"/>
    </source>
</evidence>
<dbReference type="InterPro" id="IPR011611">
    <property type="entry name" value="PfkB_dom"/>
</dbReference>
<evidence type="ECO:0000256" key="12">
    <source>
        <dbReference type="HAMAP-Rule" id="MF_03215"/>
    </source>
</evidence>
<evidence type="ECO:0000313" key="16">
    <source>
        <dbReference type="WBParaSite" id="EVEC_0000249601-mRNA-1"/>
    </source>
</evidence>
<keyword evidence="12" id="KW-0539">Nucleus</keyword>
<comment type="caution">
    <text evidence="12">Lacks conserved residue(s) required for the propagation of feature annotation.</text>
</comment>
<dbReference type="InterPro" id="IPR029056">
    <property type="entry name" value="Ribokinase-like"/>
</dbReference>
<evidence type="ECO:0000256" key="7">
    <source>
        <dbReference type="ARBA" id="ARBA00022777"/>
    </source>
</evidence>
<dbReference type="GO" id="GO:0005524">
    <property type="term" value="F:ATP binding"/>
    <property type="evidence" value="ECO:0007669"/>
    <property type="project" value="UniProtKB-UniRule"/>
</dbReference>
<dbReference type="PROSITE" id="PS00584">
    <property type="entry name" value="PFKB_KINASES_2"/>
    <property type="match status" value="1"/>
</dbReference>
<dbReference type="GO" id="GO:0005634">
    <property type="term" value="C:nucleus"/>
    <property type="evidence" value="ECO:0007669"/>
    <property type="project" value="UniProtKB-SubCell"/>
</dbReference>
<dbReference type="InterPro" id="IPR002139">
    <property type="entry name" value="Ribo/fructo_kinase"/>
</dbReference>
<accession>A0A0N4UY55</accession>
<feature type="binding site" evidence="12">
    <location>
        <position position="282"/>
    </location>
    <ligand>
        <name>K(+)</name>
        <dbReference type="ChEBI" id="CHEBI:29103"/>
    </ligand>
</feature>
<keyword evidence="4 12" id="KW-0808">Transferase</keyword>
<dbReference type="GO" id="GO:0005829">
    <property type="term" value="C:cytosol"/>
    <property type="evidence" value="ECO:0007669"/>
    <property type="project" value="TreeGrafter"/>
</dbReference>
<evidence type="ECO:0000256" key="8">
    <source>
        <dbReference type="ARBA" id="ARBA00022840"/>
    </source>
</evidence>
<dbReference type="Proteomes" id="UP000274131">
    <property type="component" value="Unassembled WGS sequence"/>
</dbReference>
<dbReference type="SUPFAM" id="SSF53613">
    <property type="entry name" value="Ribokinase-like"/>
    <property type="match status" value="1"/>
</dbReference>
<evidence type="ECO:0000256" key="5">
    <source>
        <dbReference type="ARBA" id="ARBA00022723"/>
    </source>
</evidence>
<evidence type="ECO:0000256" key="10">
    <source>
        <dbReference type="ARBA" id="ARBA00022958"/>
    </source>
</evidence>
<dbReference type="PROSITE" id="PS00583">
    <property type="entry name" value="PFKB_KINASES_1"/>
    <property type="match status" value="1"/>
</dbReference>
<feature type="active site" description="Proton acceptor" evidence="12">
    <location>
        <position position="247"/>
    </location>
</feature>